<keyword evidence="5" id="KW-1185">Reference proteome</keyword>
<dbReference type="EMBL" id="CAJOBC010037060">
    <property type="protein sequence ID" value="CAF4122770.1"/>
    <property type="molecule type" value="Genomic_DNA"/>
</dbReference>
<evidence type="ECO:0000313" key="1">
    <source>
        <dbReference type="EMBL" id="CAF1300237.1"/>
    </source>
</evidence>
<dbReference type="Proteomes" id="UP000681722">
    <property type="component" value="Unassembled WGS sequence"/>
</dbReference>
<sequence length="204" mass="23967">MVFDCSRGYERQFNMTPTSKELIVIYKCNTINDCAMEYIQQYYSEFVTDRPSLDELKPLLFDTSNTTVREALKCSGKSDISTTCRSDEVCRSVTRNYPQFSITRDCIKQINEVYWFYSTDETSNPDDYTYIRKIECNKDNCNSDATVEKAVRYMFTLYHQLQTTRRPLTTTWSPNVGSCLIKLDACFSYFIIFMVRLFNKQIIS</sequence>
<gene>
    <name evidence="1" type="ORF">GPM918_LOCUS28481</name>
    <name evidence="2" type="ORF">OVA965_LOCUS40361</name>
    <name evidence="3" type="ORF">SRO942_LOCUS28984</name>
    <name evidence="4" type="ORF">TMI583_LOCUS41787</name>
</gene>
<dbReference type="Proteomes" id="UP000682733">
    <property type="component" value="Unassembled WGS sequence"/>
</dbReference>
<evidence type="ECO:0000313" key="5">
    <source>
        <dbReference type="Proteomes" id="UP000663829"/>
    </source>
</evidence>
<evidence type="ECO:0000313" key="2">
    <source>
        <dbReference type="EMBL" id="CAF1571013.1"/>
    </source>
</evidence>
<comment type="caution">
    <text evidence="1">The sequence shown here is derived from an EMBL/GenBank/DDBJ whole genome shotgun (WGS) entry which is preliminary data.</text>
</comment>
<dbReference type="AlphaFoldDB" id="A0A815DMH2"/>
<accession>A0A815DMH2</accession>
<proteinExistence type="predicted"/>
<dbReference type="EMBL" id="CAJOBA010066580">
    <property type="protein sequence ID" value="CAF4365654.1"/>
    <property type="molecule type" value="Genomic_DNA"/>
</dbReference>
<evidence type="ECO:0000313" key="3">
    <source>
        <dbReference type="EMBL" id="CAF4122770.1"/>
    </source>
</evidence>
<protein>
    <submittedName>
        <fullName evidence="1">Uncharacterized protein</fullName>
    </submittedName>
</protein>
<evidence type="ECO:0000313" key="4">
    <source>
        <dbReference type="EMBL" id="CAF4365654.1"/>
    </source>
</evidence>
<dbReference type="Proteomes" id="UP000663829">
    <property type="component" value="Unassembled WGS sequence"/>
</dbReference>
<name>A0A815DMH2_9BILA</name>
<dbReference type="EMBL" id="CAJNOK010043778">
    <property type="protein sequence ID" value="CAF1571013.1"/>
    <property type="molecule type" value="Genomic_DNA"/>
</dbReference>
<dbReference type="EMBL" id="CAJNOQ010012447">
    <property type="protein sequence ID" value="CAF1300237.1"/>
    <property type="molecule type" value="Genomic_DNA"/>
</dbReference>
<organism evidence="1 5">
    <name type="scientific">Didymodactylos carnosus</name>
    <dbReference type="NCBI Taxonomy" id="1234261"/>
    <lineage>
        <taxon>Eukaryota</taxon>
        <taxon>Metazoa</taxon>
        <taxon>Spiralia</taxon>
        <taxon>Gnathifera</taxon>
        <taxon>Rotifera</taxon>
        <taxon>Eurotatoria</taxon>
        <taxon>Bdelloidea</taxon>
        <taxon>Philodinida</taxon>
        <taxon>Philodinidae</taxon>
        <taxon>Didymodactylos</taxon>
    </lineage>
</organism>
<reference evidence="1" key="1">
    <citation type="submission" date="2021-02" db="EMBL/GenBank/DDBJ databases">
        <authorList>
            <person name="Nowell W R."/>
        </authorList>
    </citation>
    <scope>NUCLEOTIDE SEQUENCE</scope>
</reference>
<dbReference type="Proteomes" id="UP000677228">
    <property type="component" value="Unassembled WGS sequence"/>
</dbReference>